<sequence length="185" mass="20736">MGLRVWIASVTSTPQPQPLVPESLDRDLLQLYLNDHLAGATAGRSRAQRMAREYTNLPIHQDLVEFAADLDREHRRLSRLIDELGLGHHSARLIAGKVVEQLGRLKLNRRLFTRSPMTPLLELELARGAVNAKAGLWQELAVLSPALGLASDEWLELADRAKEQSVRLERMHAAIRGDAFNVEQT</sequence>
<comment type="caution">
    <text evidence="1">The sequence shown here is derived from an EMBL/GenBank/DDBJ whole genome shotgun (WGS) entry which is preliminary data.</text>
</comment>
<dbReference type="Proteomes" id="UP000035763">
    <property type="component" value="Unassembled WGS sequence"/>
</dbReference>
<name>W6K3R3_9MICO</name>
<evidence type="ECO:0000313" key="1">
    <source>
        <dbReference type="EMBL" id="CCH73714.1"/>
    </source>
</evidence>
<dbReference type="EMBL" id="CAJA01000242">
    <property type="protein sequence ID" value="CCH73714.1"/>
    <property type="molecule type" value="Genomic_DNA"/>
</dbReference>
<proteinExistence type="predicted"/>
<accession>W6K3R3</accession>
<gene>
    <name evidence="1" type="ORF">BN11_3160007</name>
</gene>
<organism evidence="1 2">
    <name type="scientific">Nostocoides australiense Ben110</name>
    <dbReference type="NCBI Taxonomy" id="1193182"/>
    <lineage>
        <taxon>Bacteria</taxon>
        <taxon>Bacillati</taxon>
        <taxon>Actinomycetota</taxon>
        <taxon>Actinomycetes</taxon>
        <taxon>Micrococcales</taxon>
        <taxon>Intrasporangiaceae</taxon>
        <taxon>Nostocoides</taxon>
    </lineage>
</organism>
<dbReference type="AlphaFoldDB" id="W6K3R3"/>
<dbReference type="STRING" id="1193182.BN11_3160007"/>
<evidence type="ECO:0000313" key="2">
    <source>
        <dbReference type="Proteomes" id="UP000035763"/>
    </source>
</evidence>
<reference evidence="1 2" key="1">
    <citation type="journal article" date="2013" name="ISME J.">
        <title>A metabolic model for members of the genus Tetrasphaera involved in enhanced biological phosphorus removal.</title>
        <authorList>
            <person name="Kristiansen R."/>
            <person name="Nguyen H.T.T."/>
            <person name="Saunders A.M."/>
            <person name="Nielsen J.L."/>
            <person name="Wimmer R."/>
            <person name="Le V.Q."/>
            <person name="McIlroy S.J."/>
            <person name="Petrovski S."/>
            <person name="Seviour R.J."/>
            <person name="Calteau A."/>
            <person name="Nielsen K.L."/>
            <person name="Nielsen P.H."/>
        </authorList>
    </citation>
    <scope>NUCLEOTIDE SEQUENCE [LARGE SCALE GENOMIC DNA]</scope>
    <source>
        <strain evidence="1 2">Ben110</strain>
    </source>
</reference>
<keyword evidence="2" id="KW-1185">Reference proteome</keyword>
<protein>
    <submittedName>
        <fullName evidence="1">NAD-dependent epimerase/dehydratase</fullName>
    </submittedName>
</protein>